<dbReference type="EMBL" id="JH712187">
    <property type="protein sequence ID" value="EFO16329.1"/>
    <property type="molecule type" value="Genomic_DNA"/>
</dbReference>
<dbReference type="InParanoid" id="A0A1S0TLS5"/>
<protein>
    <submittedName>
        <fullName evidence="1">Uncharacterized protein</fullName>
    </submittedName>
</protein>
<dbReference type="RefSeq" id="XP_003147740.1">
    <property type="nucleotide sequence ID" value="XM_003147692.1"/>
</dbReference>
<name>A0A1S0TLS5_LOALO</name>
<dbReference type="AlphaFoldDB" id="A0A1S0TLS5"/>
<dbReference type="GeneID" id="9949639"/>
<sequence>MEDKKNELDVKVPACRKTKLIQKRKNPLELNDNWGREHTEIKPSTNGSLIFQYFGYHQKKIKFWNFCSKDNSTVTFYVLPDRFLPFVYFFLRIKCGPPSRREIYVGADERNKRLQNICLSHSPENKSLISRF</sequence>
<gene>
    <name evidence="1" type="ORF">LOAG_12178</name>
</gene>
<evidence type="ECO:0000313" key="1">
    <source>
        <dbReference type="EMBL" id="EFO16329.1"/>
    </source>
</evidence>
<dbReference type="KEGG" id="loa:LOAG_12178"/>
<dbReference type="CTD" id="9949639"/>
<organism evidence="1">
    <name type="scientific">Loa loa</name>
    <name type="common">Eye worm</name>
    <name type="synonym">Filaria loa</name>
    <dbReference type="NCBI Taxonomy" id="7209"/>
    <lineage>
        <taxon>Eukaryota</taxon>
        <taxon>Metazoa</taxon>
        <taxon>Ecdysozoa</taxon>
        <taxon>Nematoda</taxon>
        <taxon>Chromadorea</taxon>
        <taxon>Rhabditida</taxon>
        <taxon>Spirurina</taxon>
        <taxon>Spiruromorpha</taxon>
        <taxon>Filarioidea</taxon>
        <taxon>Onchocercidae</taxon>
        <taxon>Loa</taxon>
    </lineage>
</organism>
<proteinExistence type="predicted"/>
<reference evidence="1" key="1">
    <citation type="submission" date="2012-04" db="EMBL/GenBank/DDBJ databases">
        <title>The Genome Sequence of Loa loa.</title>
        <authorList>
            <consortium name="The Broad Institute Genome Sequencing Platform"/>
            <consortium name="Broad Institute Genome Sequencing Center for Infectious Disease"/>
            <person name="Nutman T.B."/>
            <person name="Fink D.L."/>
            <person name="Russ C."/>
            <person name="Young S."/>
            <person name="Zeng Q."/>
            <person name="Gargeya S."/>
            <person name="Alvarado L."/>
            <person name="Berlin A."/>
            <person name="Chapman S.B."/>
            <person name="Chen Z."/>
            <person name="Freedman E."/>
            <person name="Gellesch M."/>
            <person name="Goldberg J."/>
            <person name="Griggs A."/>
            <person name="Gujja S."/>
            <person name="Heilman E.R."/>
            <person name="Heiman D."/>
            <person name="Howarth C."/>
            <person name="Mehta T."/>
            <person name="Neiman D."/>
            <person name="Pearson M."/>
            <person name="Roberts A."/>
            <person name="Saif S."/>
            <person name="Shea T."/>
            <person name="Shenoy N."/>
            <person name="Sisk P."/>
            <person name="Stolte C."/>
            <person name="Sykes S."/>
            <person name="White J."/>
            <person name="Yandava C."/>
            <person name="Haas B."/>
            <person name="Henn M.R."/>
            <person name="Nusbaum C."/>
            <person name="Birren B."/>
        </authorList>
    </citation>
    <scope>NUCLEOTIDE SEQUENCE [LARGE SCALE GENOMIC DNA]</scope>
</reference>
<accession>A0A1S0TLS5</accession>